<evidence type="ECO:0000256" key="1">
    <source>
        <dbReference type="ARBA" id="ARBA00022692"/>
    </source>
</evidence>
<keyword evidence="6" id="KW-1185">Reference proteome</keyword>
<evidence type="ECO:0000313" key="5">
    <source>
        <dbReference type="EMBL" id="GAA3933471.1"/>
    </source>
</evidence>
<dbReference type="Pfam" id="PF07690">
    <property type="entry name" value="MFS_1"/>
    <property type="match status" value="1"/>
</dbReference>
<dbReference type="PANTHER" id="PTHR43596:SF1">
    <property type="entry name" value="ADP,ATP CARRIER PROTEIN"/>
    <property type="match status" value="1"/>
</dbReference>
<accession>A0ABP7N1U2</accession>
<evidence type="ECO:0000256" key="4">
    <source>
        <dbReference type="SAM" id="Phobius"/>
    </source>
</evidence>
<feature type="transmembrane region" description="Helical" evidence="4">
    <location>
        <begin position="51"/>
        <end position="71"/>
    </location>
</feature>
<dbReference type="RefSeq" id="WP_344760760.1">
    <property type="nucleotide sequence ID" value="NZ_BAAAZU010000031.1"/>
</dbReference>
<dbReference type="PANTHER" id="PTHR43596">
    <property type="entry name" value="ADP,ATP CARRIER PROTEIN"/>
    <property type="match status" value="1"/>
</dbReference>
<feature type="transmembrane region" description="Helical" evidence="4">
    <location>
        <begin position="78"/>
        <end position="99"/>
    </location>
</feature>
<feature type="transmembrane region" description="Helical" evidence="4">
    <location>
        <begin position="399"/>
        <end position="418"/>
    </location>
</feature>
<comment type="caution">
    <text evidence="5">The sequence shown here is derived from an EMBL/GenBank/DDBJ whole genome shotgun (WGS) entry which is preliminary data.</text>
</comment>
<sequence length="434" mass="46634">MSSEGGRVHGGEWRAVALSFVYFFCVLAAYYVMRPVREQLSAAVGSTQLPWFYGATFIVTLALSPIFAALISRWPRRIVVPVVYAFFIACLLAFVPLFTHQGLLSPRMLGIVFFVWVSVFNLFVVSVFWSFMSDIWSTEQARRLFPIIAVAGTLGAVAGPTLTRTLVGVIGVGPLLIVSASLLGVALVCVVLLGRWAREHGARRNEAGHEDAVGGSMWDGLKQIFADPFMRGMAILLLLADGIGTVNYALVTDYSGATFVDAVARTRFAANVDLAGNLLTMVTQLFVTRWLLPRRGPGFVILVWALTSIVVLMVVVFSPDPHAPLLAGMPAVAIALVVSRGLAYGMAEPARHSLYTRVPRSVRYKGQNAVDTAVWRFGDVAIASGMNGLRTLGMTTGGFASLSAVAAVAAAAIGWRLARRVESVPGTQPAEAAR</sequence>
<gene>
    <name evidence="5" type="ORF">GCM10022229_29210</name>
</gene>
<feature type="transmembrane region" description="Helical" evidence="4">
    <location>
        <begin position="232"/>
        <end position="251"/>
    </location>
</feature>
<keyword evidence="2 4" id="KW-1133">Transmembrane helix</keyword>
<keyword evidence="1 4" id="KW-0812">Transmembrane</keyword>
<feature type="transmembrane region" description="Helical" evidence="4">
    <location>
        <begin position="12"/>
        <end position="31"/>
    </location>
</feature>
<feature type="transmembrane region" description="Helical" evidence="4">
    <location>
        <begin position="325"/>
        <end position="347"/>
    </location>
</feature>
<dbReference type="Proteomes" id="UP001501727">
    <property type="component" value="Unassembled WGS sequence"/>
</dbReference>
<keyword evidence="3 4" id="KW-0472">Membrane</keyword>
<proteinExistence type="predicted"/>
<dbReference type="EMBL" id="BAAAZU010000031">
    <property type="protein sequence ID" value="GAA3933471.1"/>
    <property type="molecule type" value="Genomic_DNA"/>
</dbReference>
<name>A0ABP7N1U2_9GAMM</name>
<evidence type="ECO:0000256" key="3">
    <source>
        <dbReference type="ARBA" id="ARBA00023136"/>
    </source>
</evidence>
<feature type="transmembrane region" description="Helical" evidence="4">
    <location>
        <begin position="111"/>
        <end position="132"/>
    </location>
</feature>
<dbReference type="Gene3D" id="1.20.1250.20">
    <property type="entry name" value="MFS general substrate transporter like domains"/>
    <property type="match status" value="1"/>
</dbReference>
<evidence type="ECO:0000313" key="6">
    <source>
        <dbReference type="Proteomes" id="UP001501727"/>
    </source>
</evidence>
<reference evidence="6" key="1">
    <citation type="journal article" date="2019" name="Int. J. Syst. Evol. Microbiol.">
        <title>The Global Catalogue of Microorganisms (GCM) 10K type strain sequencing project: providing services to taxonomists for standard genome sequencing and annotation.</title>
        <authorList>
            <consortium name="The Broad Institute Genomics Platform"/>
            <consortium name="The Broad Institute Genome Sequencing Center for Infectious Disease"/>
            <person name="Wu L."/>
            <person name="Ma J."/>
        </authorList>
    </citation>
    <scope>NUCLEOTIDE SEQUENCE [LARGE SCALE GENOMIC DNA]</scope>
    <source>
        <strain evidence="6">JCM 16916</strain>
    </source>
</reference>
<feature type="transmembrane region" description="Helical" evidence="4">
    <location>
        <begin position="169"/>
        <end position="194"/>
    </location>
</feature>
<feature type="transmembrane region" description="Helical" evidence="4">
    <location>
        <begin position="299"/>
        <end position="319"/>
    </location>
</feature>
<dbReference type="SUPFAM" id="SSF103473">
    <property type="entry name" value="MFS general substrate transporter"/>
    <property type="match status" value="1"/>
</dbReference>
<protein>
    <submittedName>
        <fullName evidence="5">MFS transporter</fullName>
    </submittedName>
</protein>
<evidence type="ECO:0000256" key="2">
    <source>
        <dbReference type="ARBA" id="ARBA00022989"/>
    </source>
</evidence>
<dbReference type="InterPro" id="IPR036259">
    <property type="entry name" value="MFS_trans_sf"/>
</dbReference>
<feature type="transmembrane region" description="Helical" evidence="4">
    <location>
        <begin position="144"/>
        <end position="163"/>
    </location>
</feature>
<organism evidence="5 6">
    <name type="scientific">Luteimonas lutimaris</name>
    <dbReference type="NCBI Taxonomy" id="698645"/>
    <lineage>
        <taxon>Bacteria</taxon>
        <taxon>Pseudomonadati</taxon>
        <taxon>Pseudomonadota</taxon>
        <taxon>Gammaproteobacteria</taxon>
        <taxon>Lysobacterales</taxon>
        <taxon>Lysobacteraceae</taxon>
        <taxon>Luteimonas</taxon>
    </lineage>
</organism>
<dbReference type="InterPro" id="IPR011701">
    <property type="entry name" value="MFS"/>
</dbReference>